<evidence type="ECO:0000256" key="2">
    <source>
        <dbReference type="ARBA" id="ARBA00022448"/>
    </source>
</evidence>
<sequence length="1162" mass="124491" precursor="true">MASRIIALAGAVSCLVIAAANPVHARQAAEPASLQEHRFDLPAQPLAVSLLAIARKSGANIVFDKAEIADRRAPALKGDFDAEAAVRRLAGAAGVPVTVTAGGALVVGGPRGSNTRRQISSVQERRGRLEGQVAEGAGARDVAGALVRIVETGEETRSDERGTFRFSDLAPGEYTLEVSFLGYPPLRQAVVIDPDATTLAIVTVGTSAEDEIVVYGSRSARAIALNLQRTAENNADVLAADDLGNFTGTTISEALRRAPGVAFQRNSVTGDGTNVIVRGMEPDMNAVKLNGLNLPVGSGLGRSADLSNLLADSVGRITIHKSLLPSQDSSGTGGLIEIETLSPLDRPRRYANLFVEGGTASKDFNGDFLASATVAGTFGAGDNFGLSASIQYRDHGNRSIGYDSGGNGGALHFGRSLPLDASGNPLTTSDAVDPLAVFPFVDGDDQAYTAGLRTSFYNVSTQNLAATLSAEWQIAGHTNLKLDFQHSESTSDHFSLSDTFSAGAEYVVLQGEGPNAQLGVDLAPGNAAISRSQSYRYDPGVKQVTDTYSFTGKTTLGDFELDYLAGYARGTERHPGTFELQLRMPESDASAELFLPEAIDGATGRIVTGFAPRSGNGIPLPLLSEAGWALVNDPSAFVIENASGLIDQSNGSNDRYTASGSLRWNANAGILRYIEAGAYFERAEFRDVHLRSQIGGGVPVSALGLPFQPSDLTRIGIDVPGFSTIAERDIRDFVSSIDTLVDGDTGLTLTPIEPHPDHDRQNTRETTFAAYFQTRADIGKLEIIGGLRYNRTELEATNLSFPVYTGPILPENGGGVGVDFVFQDAFTKLVTESTVAQDVLPRVLLNYRASDNLIFRGGYFLSVARPSIGQLSAETRIAFINFPIPGPEGVKPILQINSGNPDLKPATTHNFDISAELYSGVGVFKAGAFYKRIDNLLQTNITNGPATLAAVILPDHPYFNGSPYFDPDNPDSAFITGGTPVNSDEVAELWGFEAQAERRFDFLPGVWGGFGVYLNYTFTQSSRTDRYNWAYDPDPEHVYEFDDLPFVQQPKHSGTAALTYNKYDIDATLTYGYQSRALQMFRPRGLSVYTEGVETLDFRGEYYLRPGFGNIRIFVEASDLLNSTSDPDLETTFGGEAGTPKFYTRATYLGGRRFKAGLSITF</sequence>
<keyword evidence="8" id="KW-0732">Signal</keyword>
<dbReference type="PANTHER" id="PTHR40980">
    <property type="entry name" value="PLUG DOMAIN-CONTAINING PROTEIN"/>
    <property type="match status" value="1"/>
</dbReference>
<dbReference type="SUPFAM" id="SSF56935">
    <property type="entry name" value="Porins"/>
    <property type="match status" value="1"/>
</dbReference>
<dbReference type="InterPro" id="IPR008969">
    <property type="entry name" value="CarboxyPept-like_regulatory"/>
</dbReference>
<evidence type="ECO:0000256" key="3">
    <source>
        <dbReference type="ARBA" id="ARBA00022496"/>
    </source>
</evidence>
<dbReference type="Gene3D" id="2.40.170.20">
    <property type="entry name" value="TonB-dependent receptor, beta-barrel domain"/>
    <property type="match status" value="1"/>
</dbReference>
<dbReference type="STRING" id="543877.AM2010_1699"/>
<reference evidence="10 11" key="1">
    <citation type="submission" date="2015-06" db="EMBL/GenBank/DDBJ databases">
        <authorList>
            <person name="Kim K.M."/>
        </authorList>
    </citation>
    <scope>NUCLEOTIDE SEQUENCE [LARGE SCALE GENOMIC DNA]</scope>
    <source>
        <strain evidence="10 11">KCTC 22370</strain>
    </source>
</reference>
<dbReference type="InterPro" id="IPR011662">
    <property type="entry name" value="Secretin/TonB_short_N"/>
</dbReference>
<feature type="domain" description="Secretin/TonB short N-terminal" evidence="9">
    <location>
        <begin position="59"/>
        <end position="110"/>
    </location>
</feature>
<name>A0A0G3X887_9SPHN</name>
<dbReference type="Gene3D" id="2.170.130.10">
    <property type="entry name" value="TonB-dependent receptor, plug domain"/>
    <property type="match status" value="1"/>
</dbReference>
<dbReference type="InterPro" id="IPR012910">
    <property type="entry name" value="Plug_dom"/>
</dbReference>
<evidence type="ECO:0000256" key="7">
    <source>
        <dbReference type="RuleBase" id="RU003357"/>
    </source>
</evidence>
<proteinExistence type="inferred from homology"/>
<feature type="chain" id="PRO_5002562554" evidence="8">
    <location>
        <begin position="26"/>
        <end position="1162"/>
    </location>
</feature>
<dbReference type="RefSeq" id="WP_047806719.1">
    <property type="nucleotide sequence ID" value="NZ_CP011805.1"/>
</dbReference>
<dbReference type="NCBIfam" id="TIGR01782">
    <property type="entry name" value="TonB-Xanth-Caul"/>
    <property type="match status" value="1"/>
</dbReference>
<dbReference type="OrthoDB" id="5476657at2"/>
<dbReference type="InterPro" id="IPR036942">
    <property type="entry name" value="Beta-barrel_TonB_sf"/>
</dbReference>
<keyword evidence="5 7" id="KW-0472">Membrane</keyword>
<dbReference type="InterPro" id="IPR037066">
    <property type="entry name" value="Plug_dom_sf"/>
</dbReference>
<keyword evidence="10" id="KW-0675">Receptor</keyword>
<dbReference type="SMART" id="SM00965">
    <property type="entry name" value="STN"/>
    <property type="match status" value="1"/>
</dbReference>
<evidence type="ECO:0000256" key="5">
    <source>
        <dbReference type="ARBA" id="ARBA00023136"/>
    </source>
</evidence>
<dbReference type="EMBL" id="CP011805">
    <property type="protein sequence ID" value="AKM07765.1"/>
    <property type="molecule type" value="Genomic_DNA"/>
</dbReference>
<keyword evidence="6" id="KW-0998">Cell outer membrane</keyword>
<dbReference type="Gene3D" id="3.55.50.30">
    <property type="match status" value="1"/>
</dbReference>
<dbReference type="Gene3D" id="2.60.40.1120">
    <property type="entry name" value="Carboxypeptidase-like, regulatory domain"/>
    <property type="match status" value="1"/>
</dbReference>
<organism evidence="10 11">
    <name type="scientific">Pelagerythrobacter marensis</name>
    <dbReference type="NCBI Taxonomy" id="543877"/>
    <lineage>
        <taxon>Bacteria</taxon>
        <taxon>Pseudomonadati</taxon>
        <taxon>Pseudomonadota</taxon>
        <taxon>Alphaproteobacteria</taxon>
        <taxon>Sphingomonadales</taxon>
        <taxon>Erythrobacteraceae</taxon>
        <taxon>Pelagerythrobacter</taxon>
    </lineage>
</organism>
<accession>A0A0G3X887</accession>
<keyword evidence="7" id="KW-0798">TonB box</keyword>
<keyword evidence="4" id="KW-0408">Iron</keyword>
<dbReference type="GO" id="GO:0006826">
    <property type="term" value="P:iron ion transport"/>
    <property type="evidence" value="ECO:0007669"/>
    <property type="project" value="UniProtKB-KW"/>
</dbReference>
<comment type="similarity">
    <text evidence="7">Belongs to the TonB-dependent receptor family.</text>
</comment>
<dbReference type="Proteomes" id="UP000037643">
    <property type="component" value="Chromosome"/>
</dbReference>
<protein>
    <submittedName>
        <fullName evidence="10">TonB-dependent receptor</fullName>
    </submittedName>
</protein>
<dbReference type="InterPro" id="IPR010104">
    <property type="entry name" value="TonB_rcpt_bac"/>
</dbReference>
<keyword evidence="11" id="KW-1185">Reference proteome</keyword>
<keyword evidence="2" id="KW-0813">Transport</keyword>
<keyword evidence="3" id="KW-0406">Ion transport</keyword>
<evidence type="ECO:0000256" key="8">
    <source>
        <dbReference type="SAM" id="SignalP"/>
    </source>
</evidence>
<dbReference type="AlphaFoldDB" id="A0A0G3X887"/>
<dbReference type="GO" id="GO:0009279">
    <property type="term" value="C:cell outer membrane"/>
    <property type="evidence" value="ECO:0007669"/>
    <property type="project" value="UniProtKB-SubCell"/>
</dbReference>
<dbReference type="KEGG" id="amx:AM2010_1699"/>
<gene>
    <name evidence="10" type="ORF">AM2010_1699</name>
</gene>
<evidence type="ECO:0000256" key="6">
    <source>
        <dbReference type="ARBA" id="ARBA00023237"/>
    </source>
</evidence>
<feature type="signal peptide" evidence="8">
    <location>
        <begin position="1"/>
        <end position="25"/>
    </location>
</feature>
<dbReference type="InterPro" id="IPR000531">
    <property type="entry name" value="Beta-barrel_TonB"/>
</dbReference>
<evidence type="ECO:0000259" key="9">
    <source>
        <dbReference type="SMART" id="SM00965"/>
    </source>
</evidence>
<evidence type="ECO:0000256" key="4">
    <source>
        <dbReference type="ARBA" id="ARBA00023004"/>
    </source>
</evidence>
<dbReference type="Pfam" id="PF00593">
    <property type="entry name" value="TonB_dep_Rec_b-barrel"/>
    <property type="match status" value="1"/>
</dbReference>
<dbReference type="Pfam" id="PF13620">
    <property type="entry name" value="CarboxypepD_reg"/>
    <property type="match status" value="1"/>
</dbReference>
<dbReference type="PANTHER" id="PTHR40980:SF4">
    <property type="entry name" value="TONB-DEPENDENT RECEPTOR-LIKE BETA-BARREL DOMAIN-CONTAINING PROTEIN"/>
    <property type="match status" value="1"/>
</dbReference>
<evidence type="ECO:0000256" key="1">
    <source>
        <dbReference type="ARBA" id="ARBA00004442"/>
    </source>
</evidence>
<dbReference type="SUPFAM" id="SSF49464">
    <property type="entry name" value="Carboxypeptidase regulatory domain-like"/>
    <property type="match status" value="1"/>
</dbReference>
<comment type="subcellular location">
    <subcellularLocation>
        <location evidence="1 7">Cell outer membrane</location>
    </subcellularLocation>
</comment>
<dbReference type="Pfam" id="PF07715">
    <property type="entry name" value="Plug"/>
    <property type="match status" value="1"/>
</dbReference>
<keyword evidence="3" id="KW-0410">Iron transport</keyword>
<evidence type="ECO:0000313" key="10">
    <source>
        <dbReference type="EMBL" id="AKM07765.1"/>
    </source>
</evidence>
<dbReference type="PATRIC" id="fig|543877.4.peg.1725"/>
<evidence type="ECO:0000313" key="11">
    <source>
        <dbReference type="Proteomes" id="UP000037643"/>
    </source>
</evidence>